<accession>A0A3P6TV51</accession>
<protein>
    <submittedName>
        <fullName evidence="2">Uncharacterized protein</fullName>
    </submittedName>
</protein>
<dbReference type="EMBL" id="UYRW01000711">
    <property type="protein sequence ID" value="VDK69854.1"/>
    <property type="molecule type" value="Genomic_DNA"/>
</dbReference>
<gene>
    <name evidence="2" type="ORF">NOO_LOCUS3622</name>
</gene>
<dbReference type="OrthoDB" id="10012272at2759"/>
<feature type="compositionally biased region" description="Acidic residues" evidence="1">
    <location>
        <begin position="1"/>
        <end position="12"/>
    </location>
</feature>
<reference evidence="2 3" key="1">
    <citation type="submission" date="2018-08" db="EMBL/GenBank/DDBJ databases">
        <authorList>
            <person name="Laetsch R D."/>
            <person name="Stevens L."/>
            <person name="Kumar S."/>
            <person name="Blaxter L. M."/>
        </authorList>
    </citation>
    <scope>NUCLEOTIDE SEQUENCE [LARGE SCALE GENOMIC DNA]</scope>
</reference>
<evidence type="ECO:0000256" key="1">
    <source>
        <dbReference type="SAM" id="MobiDB-lite"/>
    </source>
</evidence>
<feature type="region of interest" description="Disordered" evidence="1">
    <location>
        <begin position="1"/>
        <end position="20"/>
    </location>
</feature>
<evidence type="ECO:0000313" key="2">
    <source>
        <dbReference type="EMBL" id="VDK69854.1"/>
    </source>
</evidence>
<proteinExistence type="predicted"/>
<keyword evidence="3" id="KW-1185">Reference proteome</keyword>
<organism evidence="2 3">
    <name type="scientific">Onchocerca ochengi</name>
    <name type="common">Filarial nematode worm</name>
    <dbReference type="NCBI Taxonomy" id="42157"/>
    <lineage>
        <taxon>Eukaryota</taxon>
        <taxon>Metazoa</taxon>
        <taxon>Ecdysozoa</taxon>
        <taxon>Nematoda</taxon>
        <taxon>Chromadorea</taxon>
        <taxon>Rhabditida</taxon>
        <taxon>Spirurina</taxon>
        <taxon>Spiruromorpha</taxon>
        <taxon>Filarioidea</taxon>
        <taxon>Onchocercidae</taxon>
        <taxon>Onchocerca</taxon>
    </lineage>
</organism>
<name>A0A3P6TV51_ONCOC</name>
<evidence type="ECO:0000313" key="3">
    <source>
        <dbReference type="Proteomes" id="UP000271087"/>
    </source>
</evidence>
<feature type="non-terminal residue" evidence="2">
    <location>
        <position position="1"/>
    </location>
</feature>
<dbReference type="Proteomes" id="UP000271087">
    <property type="component" value="Unassembled WGS sequence"/>
</dbReference>
<sequence length="44" mass="5216">FHDEVLTEDEDAGQVLPHVDNERQNRSLEWDDTTLTNISRTYRV</sequence>
<dbReference type="AlphaFoldDB" id="A0A3P6TV51"/>